<dbReference type="SUPFAM" id="SSF53474">
    <property type="entry name" value="alpha/beta-Hydrolases"/>
    <property type="match status" value="1"/>
</dbReference>
<dbReference type="Proteomes" id="UP000256269">
    <property type="component" value="Unassembled WGS sequence"/>
</dbReference>
<protein>
    <submittedName>
        <fullName evidence="3">Acetyl esterase/lipase</fullName>
    </submittedName>
</protein>
<proteinExistence type="predicted"/>
<dbReference type="InterPro" id="IPR050300">
    <property type="entry name" value="GDXG_lipolytic_enzyme"/>
</dbReference>
<dbReference type="PANTHER" id="PTHR48081:SF8">
    <property type="entry name" value="ALPHA_BETA HYDROLASE FOLD-3 DOMAIN-CONTAINING PROTEIN-RELATED"/>
    <property type="match status" value="1"/>
</dbReference>
<dbReference type="Gene3D" id="3.40.50.1820">
    <property type="entry name" value="alpha/beta hydrolase"/>
    <property type="match status" value="1"/>
</dbReference>
<gene>
    <name evidence="3" type="ORF">BCF44_108392</name>
</gene>
<name>A0A3E0HGS7_9PSEU</name>
<dbReference type="RefSeq" id="WP_116176810.1">
    <property type="nucleotide sequence ID" value="NZ_CP144375.1"/>
</dbReference>
<reference evidence="3 4" key="1">
    <citation type="submission" date="2018-08" db="EMBL/GenBank/DDBJ databases">
        <title>Genomic Encyclopedia of Archaeal and Bacterial Type Strains, Phase II (KMG-II): from individual species to whole genera.</title>
        <authorList>
            <person name="Goeker M."/>
        </authorList>
    </citation>
    <scope>NUCLEOTIDE SEQUENCE [LARGE SCALE GENOMIC DNA]</scope>
    <source>
        <strain evidence="3 4">DSM 45791</strain>
    </source>
</reference>
<keyword evidence="4" id="KW-1185">Reference proteome</keyword>
<feature type="domain" description="Alpha/beta hydrolase fold-3" evidence="2">
    <location>
        <begin position="82"/>
        <end position="283"/>
    </location>
</feature>
<dbReference type="PANTHER" id="PTHR48081">
    <property type="entry name" value="AB HYDROLASE SUPERFAMILY PROTEIN C4A8.06C"/>
    <property type="match status" value="1"/>
</dbReference>
<evidence type="ECO:0000259" key="2">
    <source>
        <dbReference type="Pfam" id="PF07859"/>
    </source>
</evidence>
<dbReference type="InterPro" id="IPR029058">
    <property type="entry name" value="AB_hydrolase_fold"/>
</dbReference>
<dbReference type="AlphaFoldDB" id="A0A3E0HGS7"/>
<evidence type="ECO:0000313" key="4">
    <source>
        <dbReference type="Proteomes" id="UP000256269"/>
    </source>
</evidence>
<dbReference type="InterPro" id="IPR013094">
    <property type="entry name" value="AB_hydrolase_3"/>
</dbReference>
<dbReference type="GO" id="GO:0016787">
    <property type="term" value="F:hydrolase activity"/>
    <property type="evidence" value="ECO:0007669"/>
    <property type="project" value="UniProtKB-KW"/>
</dbReference>
<evidence type="ECO:0000256" key="1">
    <source>
        <dbReference type="ARBA" id="ARBA00022801"/>
    </source>
</evidence>
<organism evidence="3 4">
    <name type="scientific">Kutzneria buriramensis</name>
    <dbReference type="NCBI Taxonomy" id="1045776"/>
    <lineage>
        <taxon>Bacteria</taxon>
        <taxon>Bacillati</taxon>
        <taxon>Actinomycetota</taxon>
        <taxon>Actinomycetes</taxon>
        <taxon>Pseudonocardiales</taxon>
        <taxon>Pseudonocardiaceae</taxon>
        <taxon>Kutzneria</taxon>
    </lineage>
</organism>
<dbReference type="OrthoDB" id="3206739at2"/>
<dbReference type="EMBL" id="QUNO01000008">
    <property type="protein sequence ID" value="REH44911.1"/>
    <property type="molecule type" value="Genomic_DNA"/>
</dbReference>
<comment type="caution">
    <text evidence="3">The sequence shown here is derived from an EMBL/GenBank/DDBJ whole genome shotgun (WGS) entry which is preliminary data.</text>
</comment>
<keyword evidence="1" id="KW-0378">Hydrolase</keyword>
<evidence type="ECO:0000313" key="3">
    <source>
        <dbReference type="EMBL" id="REH44911.1"/>
    </source>
</evidence>
<sequence length="313" mass="33167">MTYAFDPELLPWLAMLPQGLTIEDVDAARGRMAEMAGRFLAYEPKNPVTVEEKLIPGPAGAPEVRVRVYTPTSVAGPRPAFVSIHGGGFVLGDLDIDAPGCFEIADEIGAVVVSVDYRLAPEHPYPAGLEDCYAALEWTAAKASELGVDPARIAIGGSSAGGGLTAGLALLARDRGGPAVAFQYLGIPELDDRLETPSMTRFVDTPMWNRPNAVLSWKYYLGGSPADQYAAPSRASDLSGLPPAYVSVCEFDPLRDEGLLYATRLIQAGVPTELHHFPGTFHGSSAVVSAAVSKRMAAERVDAVRRGLQGGKS</sequence>
<accession>A0A3E0HGS7</accession>
<dbReference type="Pfam" id="PF07859">
    <property type="entry name" value="Abhydrolase_3"/>
    <property type="match status" value="1"/>
</dbReference>